<dbReference type="EMBL" id="MT144775">
    <property type="protein sequence ID" value="QJH99195.1"/>
    <property type="molecule type" value="Genomic_DNA"/>
</dbReference>
<accession>A0A6H1ZRV8</accession>
<protein>
    <submittedName>
        <fullName evidence="1">Putative ATPase domain containing protein</fullName>
    </submittedName>
</protein>
<dbReference type="AlphaFoldDB" id="A0A6H1ZRV8"/>
<sequence>MPYDAKKELEKVKAHYSQDPLQKRFSALITGESNSGKTYMLRTARLPIHIDSFDPGGTKCLRDLIESGDIVVDTFFEDEDPYNPKAYAEWKKRLELRLQIGYFDLFGTYCIDSLTTFSDAVMNSQLAGRGMAGQAPMFNIDYTPQKIEIENRVRQIMNLNCDFILTGHLERLVKLINIDKKGIRQEEVRYRLMITGKAVMTIPLLFDELYVATGSGKNPRRKLLVNSLGEYIARSRLCGAGKLAVEEDPDIKGLLKKVGLEWKDKKRLE</sequence>
<proteinExistence type="predicted"/>
<dbReference type="EMBL" id="MT141159">
    <property type="protein sequence ID" value="QJA55439.1"/>
    <property type="molecule type" value="Genomic_DNA"/>
</dbReference>
<dbReference type="EMBL" id="MT144210">
    <property type="protein sequence ID" value="QJA50676.1"/>
    <property type="molecule type" value="Genomic_DNA"/>
</dbReference>
<reference evidence="1" key="1">
    <citation type="submission" date="2020-03" db="EMBL/GenBank/DDBJ databases">
        <title>The deep terrestrial virosphere.</title>
        <authorList>
            <person name="Holmfeldt K."/>
            <person name="Nilsson E."/>
            <person name="Simone D."/>
            <person name="Lopez-Fernandez M."/>
            <person name="Wu X."/>
            <person name="de Brujin I."/>
            <person name="Lundin D."/>
            <person name="Andersson A."/>
            <person name="Bertilsson S."/>
            <person name="Dopson M."/>
        </authorList>
    </citation>
    <scope>NUCLEOTIDE SEQUENCE</scope>
    <source>
        <strain evidence="2">MM415B02047</strain>
        <strain evidence="1">TM448A01855</strain>
        <strain evidence="3">TM448B01525</strain>
    </source>
</reference>
<evidence type="ECO:0000313" key="2">
    <source>
        <dbReference type="EMBL" id="QJA55439.1"/>
    </source>
</evidence>
<evidence type="ECO:0000313" key="1">
    <source>
        <dbReference type="EMBL" id="QJA50676.1"/>
    </source>
</evidence>
<organism evidence="1">
    <name type="scientific">viral metagenome</name>
    <dbReference type="NCBI Taxonomy" id="1070528"/>
    <lineage>
        <taxon>unclassified sequences</taxon>
        <taxon>metagenomes</taxon>
        <taxon>organismal metagenomes</taxon>
    </lineage>
</organism>
<name>A0A6H1ZRV8_9ZZZZ</name>
<gene>
    <name evidence="2" type="ORF">MM415B02047_0008</name>
    <name evidence="1" type="ORF">TM448A01855_0016</name>
    <name evidence="3" type="ORF">TM448B01525_0001</name>
</gene>
<evidence type="ECO:0000313" key="3">
    <source>
        <dbReference type="EMBL" id="QJH99195.1"/>
    </source>
</evidence>